<dbReference type="PANTHER" id="PTHR34873:SF3">
    <property type="entry name" value="ADDICTION MODULE TOXIN, HICA FAMILY"/>
    <property type="match status" value="1"/>
</dbReference>
<dbReference type="EMBL" id="JBHUHO010000005">
    <property type="protein sequence ID" value="MFD2114500.1"/>
    <property type="molecule type" value="Genomic_DNA"/>
</dbReference>
<keyword evidence="2" id="KW-1277">Toxin-antitoxin system</keyword>
<keyword evidence="5" id="KW-0378">Hydrolase</keyword>
<keyword evidence="9" id="KW-1185">Reference proteome</keyword>
<dbReference type="Gene3D" id="3.30.920.30">
    <property type="entry name" value="Hypothetical protein"/>
    <property type="match status" value="1"/>
</dbReference>
<name>A0ABW4YFK8_9BACL</name>
<keyword evidence="7" id="KW-0346">Stress response</keyword>
<proteinExistence type="inferred from homology"/>
<evidence type="ECO:0000313" key="9">
    <source>
        <dbReference type="Proteomes" id="UP001597362"/>
    </source>
</evidence>
<dbReference type="InterPro" id="IPR038570">
    <property type="entry name" value="HicA_sf"/>
</dbReference>
<reference evidence="9" key="1">
    <citation type="journal article" date="2019" name="Int. J. Syst. Evol. Microbiol.">
        <title>The Global Catalogue of Microorganisms (GCM) 10K type strain sequencing project: providing services to taxonomists for standard genome sequencing and annotation.</title>
        <authorList>
            <consortium name="The Broad Institute Genomics Platform"/>
            <consortium name="The Broad Institute Genome Sequencing Center for Infectious Disease"/>
            <person name="Wu L."/>
            <person name="Ma J."/>
        </authorList>
    </citation>
    <scope>NUCLEOTIDE SEQUENCE [LARGE SCALE GENOMIC DNA]</scope>
    <source>
        <strain evidence="9">GH52</strain>
    </source>
</reference>
<dbReference type="Pfam" id="PF07927">
    <property type="entry name" value="HicA_toxin"/>
    <property type="match status" value="1"/>
</dbReference>
<comment type="caution">
    <text evidence="8">The sequence shown here is derived from an EMBL/GenBank/DDBJ whole genome shotgun (WGS) entry which is preliminary data.</text>
</comment>
<dbReference type="PANTHER" id="PTHR34873">
    <property type="entry name" value="SSR1766 PROTEIN"/>
    <property type="match status" value="1"/>
</dbReference>
<evidence type="ECO:0000256" key="2">
    <source>
        <dbReference type="ARBA" id="ARBA00022649"/>
    </source>
</evidence>
<dbReference type="RefSeq" id="WP_377769490.1">
    <property type="nucleotide sequence ID" value="NZ_JBHUHO010000005.1"/>
</dbReference>
<keyword evidence="6" id="KW-0694">RNA-binding</keyword>
<sequence>MKNITSRELIKIIENDGWRLVAIVGSHHQFKHPSKSGKVTIPHPKKELAPKTIKTILKQAELL</sequence>
<evidence type="ECO:0000256" key="1">
    <source>
        <dbReference type="ARBA" id="ARBA00006620"/>
    </source>
</evidence>
<accession>A0ABW4YFK8</accession>
<gene>
    <name evidence="8" type="ORF">ACFSJH_01855</name>
</gene>
<keyword evidence="3" id="KW-0540">Nuclease</keyword>
<evidence type="ECO:0000256" key="5">
    <source>
        <dbReference type="ARBA" id="ARBA00022801"/>
    </source>
</evidence>
<keyword evidence="4" id="KW-0255">Endonuclease</keyword>
<protein>
    <submittedName>
        <fullName evidence="8">Type II toxin-antitoxin system HicA family toxin</fullName>
    </submittedName>
</protein>
<evidence type="ECO:0000256" key="6">
    <source>
        <dbReference type="ARBA" id="ARBA00022884"/>
    </source>
</evidence>
<evidence type="ECO:0000256" key="7">
    <source>
        <dbReference type="ARBA" id="ARBA00023016"/>
    </source>
</evidence>
<dbReference type="Proteomes" id="UP001597362">
    <property type="component" value="Unassembled WGS sequence"/>
</dbReference>
<comment type="similarity">
    <text evidence="1">Belongs to the HicA mRNA interferase family.</text>
</comment>
<evidence type="ECO:0000256" key="3">
    <source>
        <dbReference type="ARBA" id="ARBA00022722"/>
    </source>
</evidence>
<dbReference type="InterPro" id="IPR012933">
    <property type="entry name" value="HicA_mRNA_interferase"/>
</dbReference>
<evidence type="ECO:0000256" key="4">
    <source>
        <dbReference type="ARBA" id="ARBA00022759"/>
    </source>
</evidence>
<evidence type="ECO:0000313" key="8">
    <source>
        <dbReference type="EMBL" id="MFD2114500.1"/>
    </source>
</evidence>
<dbReference type="SUPFAM" id="SSF54786">
    <property type="entry name" value="YcfA/nrd intein domain"/>
    <property type="match status" value="1"/>
</dbReference>
<organism evidence="8 9">
    <name type="scientific">Paenibacillus yanchengensis</name>
    <dbReference type="NCBI Taxonomy" id="2035833"/>
    <lineage>
        <taxon>Bacteria</taxon>
        <taxon>Bacillati</taxon>
        <taxon>Bacillota</taxon>
        <taxon>Bacilli</taxon>
        <taxon>Bacillales</taxon>
        <taxon>Paenibacillaceae</taxon>
        <taxon>Paenibacillus</taxon>
    </lineage>
</organism>